<evidence type="ECO:0000313" key="1">
    <source>
        <dbReference type="EMBL" id="EOI57315.1"/>
    </source>
</evidence>
<protein>
    <submittedName>
        <fullName evidence="1">Uncharacterized protein</fullName>
    </submittedName>
</protein>
<keyword evidence="4" id="KW-1185">Reference proteome</keyword>
<evidence type="ECO:0000313" key="2">
    <source>
        <dbReference type="EMBL" id="EOW83111.1"/>
    </source>
</evidence>
<dbReference type="EMBL" id="ASWH01000001">
    <property type="protein sequence ID" value="EOW83111.1"/>
    <property type="molecule type" value="Genomic_DNA"/>
</dbReference>
<evidence type="ECO:0000313" key="4">
    <source>
        <dbReference type="Proteomes" id="UP000014160"/>
    </source>
</evidence>
<dbReference type="EMBL" id="AJDQ01000006">
    <property type="protein sequence ID" value="EOI57315.1"/>
    <property type="molecule type" value="Genomic_DNA"/>
</dbReference>
<dbReference type="Proteomes" id="UP000014160">
    <property type="component" value="Unassembled WGS sequence"/>
</dbReference>
<dbReference type="RefSeq" id="WP_010779946.1">
    <property type="nucleotide sequence ID" value="NZ_ASWH01000001.1"/>
</dbReference>
<sequence length="50" mass="6040">MTVKELIEELEKIEDKYLEVHVTEMGIGEFYTHESCEVEFDETQKKVFVW</sequence>
<comment type="caution">
    <text evidence="1">The sequence shown here is derived from an EMBL/GenBank/DDBJ whole genome shotgun (WGS) entry which is preliminary data.</text>
</comment>
<reference evidence="1 3" key="1">
    <citation type="submission" date="2013-02" db="EMBL/GenBank/DDBJ databases">
        <title>The Genome Sequence of Enterococcus gilvus ATCC BAA-350.</title>
        <authorList>
            <consortium name="The Broad Institute Genome Sequencing Platform"/>
            <consortium name="The Broad Institute Genome Sequencing Center for Infectious Disease"/>
            <person name="Earl A.M."/>
            <person name="Gilmore M.S."/>
            <person name="Lebreton F."/>
            <person name="Walker B."/>
            <person name="Young S.K."/>
            <person name="Zeng Q."/>
            <person name="Gargeya S."/>
            <person name="Fitzgerald M."/>
            <person name="Haas B."/>
            <person name="Abouelleil A."/>
            <person name="Alvarado L."/>
            <person name="Arachchi H.M."/>
            <person name="Berlin A.M."/>
            <person name="Chapman S.B."/>
            <person name="Dewar J."/>
            <person name="Goldberg J."/>
            <person name="Griggs A."/>
            <person name="Gujja S."/>
            <person name="Hansen M."/>
            <person name="Howarth C."/>
            <person name="Imamovic A."/>
            <person name="Larimer J."/>
            <person name="McCowan C."/>
            <person name="Murphy C."/>
            <person name="Neiman D."/>
            <person name="Pearson M."/>
            <person name="Priest M."/>
            <person name="Roberts A."/>
            <person name="Saif S."/>
            <person name="Shea T."/>
            <person name="Sisk P."/>
            <person name="Sykes S."/>
            <person name="Wortman J."/>
            <person name="Nusbaum C."/>
            <person name="Birren B."/>
        </authorList>
    </citation>
    <scope>NUCLEOTIDE SEQUENCE [LARGE SCALE GENOMIC DNA]</scope>
    <source>
        <strain evidence="1 3">ATCC BAA-350</strain>
    </source>
</reference>
<accession>R2VHK7</accession>
<name>R2VHK7_9ENTE</name>
<gene>
    <name evidence="2" type="ORF">I592_02438</name>
    <name evidence="1" type="ORF">UKC_01529</name>
</gene>
<proteinExistence type="predicted"/>
<evidence type="ECO:0000313" key="3">
    <source>
        <dbReference type="Proteomes" id="UP000013750"/>
    </source>
</evidence>
<reference evidence="2 4" key="2">
    <citation type="submission" date="2013-03" db="EMBL/GenBank/DDBJ databases">
        <title>The Genome Sequence of Enterococcus gilvus ATCC BAA-350 (PacBio/Illumina hybrid assembly).</title>
        <authorList>
            <consortium name="The Broad Institute Genomics Platform"/>
            <consortium name="The Broad Institute Genome Sequencing Center for Infectious Disease"/>
            <person name="Earl A."/>
            <person name="Russ C."/>
            <person name="Gilmore M."/>
            <person name="Surin D."/>
            <person name="Walker B."/>
            <person name="Young S."/>
            <person name="Zeng Q."/>
            <person name="Gargeya S."/>
            <person name="Fitzgerald M."/>
            <person name="Haas B."/>
            <person name="Abouelleil A."/>
            <person name="Allen A.W."/>
            <person name="Alvarado L."/>
            <person name="Arachchi H.M."/>
            <person name="Berlin A.M."/>
            <person name="Chapman S.B."/>
            <person name="Gainer-Dewar J."/>
            <person name="Goldberg J."/>
            <person name="Griggs A."/>
            <person name="Gujja S."/>
            <person name="Hansen M."/>
            <person name="Howarth C."/>
            <person name="Imamovic A."/>
            <person name="Ireland A."/>
            <person name="Larimer J."/>
            <person name="McCowan C."/>
            <person name="Murphy C."/>
            <person name="Pearson M."/>
            <person name="Poon T.W."/>
            <person name="Priest M."/>
            <person name="Roberts A."/>
            <person name="Saif S."/>
            <person name="Shea T."/>
            <person name="Sisk P."/>
            <person name="Sykes S."/>
            <person name="Wortman J."/>
            <person name="Nusbaum C."/>
            <person name="Birren B."/>
        </authorList>
    </citation>
    <scope>NUCLEOTIDE SEQUENCE [LARGE SCALE GENOMIC DNA]</scope>
    <source>
        <strain evidence="2 4">ATCC BAA-350</strain>
    </source>
</reference>
<dbReference type="Proteomes" id="UP000013750">
    <property type="component" value="Unassembled WGS sequence"/>
</dbReference>
<organism evidence="1 3">
    <name type="scientific">Enterococcus gilvus ATCC BAA-350</name>
    <dbReference type="NCBI Taxonomy" id="1158614"/>
    <lineage>
        <taxon>Bacteria</taxon>
        <taxon>Bacillati</taxon>
        <taxon>Bacillota</taxon>
        <taxon>Bacilli</taxon>
        <taxon>Lactobacillales</taxon>
        <taxon>Enterococcaceae</taxon>
        <taxon>Enterococcus</taxon>
    </lineage>
</organism>
<dbReference type="PATRIC" id="fig|1158614.3.peg.1542"/>
<dbReference type="AlphaFoldDB" id="R2VHK7"/>
<dbReference type="HOGENOM" id="CLU_3152389_0_0_9"/>